<keyword evidence="2" id="KW-0472">Membrane</keyword>
<feature type="region of interest" description="Disordered" evidence="1">
    <location>
        <begin position="1"/>
        <end position="75"/>
    </location>
</feature>
<feature type="compositionally biased region" description="Low complexity" evidence="1">
    <location>
        <begin position="61"/>
        <end position="75"/>
    </location>
</feature>
<proteinExistence type="predicted"/>
<evidence type="ECO:0000313" key="3">
    <source>
        <dbReference type="EMBL" id="KAL2801632.1"/>
    </source>
</evidence>
<sequence length="161" mass="17695">MSSSQSRNFAKICDSGLSGTTPARPMEENRITSTVINMVPKKPAVTTDTPTVPHHSEQRPSTTTTSDTATSSVDTDSILDDLQRARIISRQSVGVATGTVSAGIAVFILTFVLHRFVYRWVSRRRTGVIRISREPNTNTGLRIELPRRSQNPEVSYFSDGS</sequence>
<organism evidence="3 4">
    <name type="scientific">Aspergillus granulosus</name>
    <dbReference type="NCBI Taxonomy" id="176169"/>
    <lineage>
        <taxon>Eukaryota</taxon>
        <taxon>Fungi</taxon>
        <taxon>Dikarya</taxon>
        <taxon>Ascomycota</taxon>
        <taxon>Pezizomycotina</taxon>
        <taxon>Eurotiomycetes</taxon>
        <taxon>Eurotiomycetidae</taxon>
        <taxon>Eurotiales</taxon>
        <taxon>Aspergillaceae</taxon>
        <taxon>Aspergillus</taxon>
        <taxon>Aspergillus subgen. Nidulantes</taxon>
    </lineage>
</organism>
<keyword evidence="2" id="KW-0812">Transmembrane</keyword>
<reference evidence="3 4" key="1">
    <citation type="submission" date="2024-07" db="EMBL/GenBank/DDBJ databases">
        <title>Section-level genome sequencing and comparative genomics of Aspergillus sections Usti and Cavernicolus.</title>
        <authorList>
            <consortium name="Lawrence Berkeley National Laboratory"/>
            <person name="Nybo J.L."/>
            <person name="Vesth T.C."/>
            <person name="Theobald S."/>
            <person name="Frisvad J.C."/>
            <person name="Larsen T.O."/>
            <person name="Kjaerboelling I."/>
            <person name="Rothschild-Mancinelli K."/>
            <person name="Lyhne E.K."/>
            <person name="Kogle M.E."/>
            <person name="Barry K."/>
            <person name="Clum A."/>
            <person name="Na H."/>
            <person name="Ledsgaard L."/>
            <person name="Lin J."/>
            <person name="Lipzen A."/>
            <person name="Kuo A."/>
            <person name="Riley R."/>
            <person name="Mondo S."/>
            <person name="Labutti K."/>
            <person name="Haridas S."/>
            <person name="Pangalinan J."/>
            <person name="Salamov A.A."/>
            <person name="Simmons B.A."/>
            <person name="Magnuson J.K."/>
            <person name="Chen J."/>
            <person name="Drula E."/>
            <person name="Henrissat B."/>
            <person name="Wiebenga A."/>
            <person name="Lubbers R.J."/>
            <person name="Gomes A.C."/>
            <person name="Makela M.R."/>
            <person name="Stajich J."/>
            <person name="Grigoriev I.V."/>
            <person name="Mortensen U.H."/>
            <person name="De Vries R.P."/>
            <person name="Baker S.E."/>
            <person name="Andersen M.R."/>
        </authorList>
    </citation>
    <scope>NUCLEOTIDE SEQUENCE [LARGE SCALE GENOMIC DNA]</scope>
    <source>
        <strain evidence="3 4">CBS 588.65</strain>
    </source>
</reference>
<gene>
    <name evidence="3" type="ORF">BJX63DRAFT_438631</name>
</gene>
<comment type="caution">
    <text evidence="3">The sequence shown here is derived from an EMBL/GenBank/DDBJ whole genome shotgun (WGS) entry which is preliminary data.</text>
</comment>
<protein>
    <submittedName>
        <fullName evidence="3">Uncharacterized protein</fullName>
    </submittedName>
</protein>
<evidence type="ECO:0000313" key="4">
    <source>
        <dbReference type="Proteomes" id="UP001610334"/>
    </source>
</evidence>
<name>A0ABR4GRT3_9EURO</name>
<feature type="transmembrane region" description="Helical" evidence="2">
    <location>
        <begin position="93"/>
        <end position="113"/>
    </location>
</feature>
<dbReference type="EMBL" id="JBFXLT010000283">
    <property type="protein sequence ID" value="KAL2801632.1"/>
    <property type="molecule type" value="Genomic_DNA"/>
</dbReference>
<evidence type="ECO:0000256" key="2">
    <source>
        <dbReference type="SAM" id="Phobius"/>
    </source>
</evidence>
<keyword evidence="2" id="KW-1133">Transmembrane helix</keyword>
<keyword evidence="4" id="KW-1185">Reference proteome</keyword>
<evidence type="ECO:0000256" key="1">
    <source>
        <dbReference type="SAM" id="MobiDB-lite"/>
    </source>
</evidence>
<dbReference type="Proteomes" id="UP001610334">
    <property type="component" value="Unassembled WGS sequence"/>
</dbReference>
<accession>A0ABR4GRT3</accession>